<dbReference type="Gene3D" id="3.40.109.10">
    <property type="entry name" value="NADH Oxidase"/>
    <property type="match status" value="1"/>
</dbReference>
<dbReference type="Proteomes" id="UP001594351">
    <property type="component" value="Unassembled WGS sequence"/>
</dbReference>
<feature type="domain" description="Nitroreductase" evidence="6">
    <location>
        <begin position="69"/>
        <end position="150"/>
    </location>
</feature>
<comment type="similarity">
    <text evidence="2">Belongs to the nitroreductase family.</text>
</comment>
<keyword evidence="5" id="KW-0560">Oxidoreductase</keyword>
<dbReference type="PANTHER" id="PTHR43673">
    <property type="entry name" value="NAD(P)H NITROREDUCTASE YDGI-RELATED"/>
    <property type="match status" value="1"/>
</dbReference>
<dbReference type="InterPro" id="IPR029479">
    <property type="entry name" value="Nitroreductase"/>
</dbReference>
<gene>
    <name evidence="7" type="ORF">ACFL27_19540</name>
</gene>
<dbReference type="Pfam" id="PF00881">
    <property type="entry name" value="Nitroreductase"/>
    <property type="match status" value="2"/>
</dbReference>
<evidence type="ECO:0000313" key="7">
    <source>
        <dbReference type="EMBL" id="MFC1852397.1"/>
    </source>
</evidence>
<accession>A0ABV6Z1S2</accession>
<dbReference type="EMBL" id="JBHPBY010000307">
    <property type="protein sequence ID" value="MFC1852397.1"/>
    <property type="molecule type" value="Genomic_DNA"/>
</dbReference>
<name>A0ABV6Z1S2_UNCC1</name>
<dbReference type="InterPro" id="IPR000415">
    <property type="entry name" value="Nitroreductase-like"/>
</dbReference>
<comment type="caution">
    <text evidence="7">The sequence shown here is derived from an EMBL/GenBank/DDBJ whole genome shotgun (WGS) entry which is preliminary data.</text>
</comment>
<proteinExistence type="inferred from homology"/>
<keyword evidence="4" id="KW-0288">FMN</keyword>
<comment type="cofactor">
    <cofactor evidence="1">
        <name>FMN</name>
        <dbReference type="ChEBI" id="CHEBI:58210"/>
    </cofactor>
</comment>
<keyword evidence="3" id="KW-0285">Flavoprotein</keyword>
<evidence type="ECO:0000256" key="2">
    <source>
        <dbReference type="ARBA" id="ARBA00007118"/>
    </source>
</evidence>
<sequence length="173" mass="19639">MSDITAIRDFIFQRRSIRKYQNIQIPQEIVVFLLEAGMAAPSANNYQPWSFVVVKERSILDALAEVHPYGKMLFQAPLALVVVGDPTVSPQFWVQDCSAATENILLAAAGIGLGAVWLGVYPREERRIPLKHILQIPDKYKILSLLSLGYPAEKKEPRTQYQTEKVHFNTWQT</sequence>
<evidence type="ECO:0000256" key="4">
    <source>
        <dbReference type="ARBA" id="ARBA00022643"/>
    </source>
</evidence>
<evidence type="ECO:0000256" key="5">
    <source>
        <dbReference type="ARBA" id="ARBA00023002"/>
    </source>
</evidence>
<dbReference type="CDD" id="cd02150">
    <property type="entry name" value="nitroreductase"/>
    <property type="match status" value="1"/>
</dbReference>
<keyword evidence="8" id="KW-1185">Reference proteome</keyword>
<reference evidence="7 8" key="1">
    <citation type="submission" date="2024-09" db="EMBL/GenBank/DDBJ databases">
        <title>Laminarin stimulates single cell rates of sulfate reduction while oxygen inhibits transcriptomic activity in coastal marine sediment.</title>
        <authorList>
            <person name="Lindsay M."/>
            <person name="Orcutt B."/>
            <person name="Emerson D."/>
            <person name="Stepanauskas R."/>
            <person name="D'Angelo T."/>
        </authorList>
    </citation>
    <scope>NUCLEOTIDE SEQUENCE [LARGE SCALE GENOMIC DNA]</scope>
    <source>
        <strain evidence="7">SAG AM-311-K15</strain>
    </source>
</reference>
<feature type="domain" description="Nitroreductase" evidence="6">
    <location>
        <begin position="11"/>
        <end position="65"/>
    </location>
</feature>
<dbReference type="PANTHER" id="PTHR43673:SF2">
    <property type="entry name" value="NITROREDUCTASE"/>
    <property type="match status" value="1"/>
</dbReference>
<evidence type="ECO:0000256" key="1">
    <source>
        <dbReference type="ARBA" id="ARBA00001917"/>
    </source>
</evidence>
<protein>
    <submittedName>
        <fullName evidence="7">Nitroreductase family protein</fullName>
    </submittedName>
</protein>
<dbReference type="SUPFAM" id="SSF55469">
    <property type="entry name" value="FMN-dependent nitroreductase-like"/>
    <property type="match status" value="1"/>
</dbReference>
<evidence type="ECO:0000313" key="8">
    <source>
        <dbReference type="Proteomes" id="UP001594351"/>
    </source>
</evidence>
<organism evidence="7 8">
    <name type="scientific">candidate division CSSED10-310 bacterium</name>
    <dbReference type="NCBI Taxonomy" id="2855610"/>
    <lineage>
        <taxon>Bacteria</taxon>
        <taxon>Bacteria division CSSED10-310</taxon>
    </lineage>
</organism>
<evidence type="ECO:0000259" key="6">
    <source>
        <dbReference type="Pfam" id="PF00881"/>
    </source>
</evidence>
<evidence type="ECO:0000256" key="3">
    <source>
        <dbReference type="ARBA" id="ARBA00022630"/>
    </source>
</evidence>